<comment type="caution">
    <text evidence="3">The sequence shown here is derived from an EMBL/GenBank/DDBJ whole genome shotgun (WGS) entry which is preliminary data.</text>
</comment>
<dbReference type="SUPFAM" id="SSF54909">
    <property type="entry name" value="Dimeric alpha+beta barrel"/>
    <property type="match status" value="1"/>
</dbReference>
<evidence type="ECO:0000259" key="2">
    <source>
        <dbReference type="Pfam" id="PF03795"/>
    </source>
</evidence>
<dbReference type="PATRIC" id="fig|443610.3.peg.2749"/>
<protein>
    <recommendedName>
        <fullName evidence="2">YCII-related domain-containing protein</fullName>
    </recommendedName>
</protein>
<comment type="similarity">
    <text evidence="1">Belongs to the YciI family.</text>
</comment>
<gene>
    <name evidence="3" type="ORF">VE25_01430</name>
</gene>
<keyword evidence="4" id="KW-1185">Reference proteome</keyword>
<dbReference type="STRING" id="443610.VE25_01430"/>
<dbReference type="AlphaFoldDB" id="A0A0F5FXD1"/>
<organism evidence="3 4">
    <name type="scientific">Devosia geojensis</name>
    <dbReference type="NCBI Taxonomy" id="443610"/>
    <lineage>
        <taxon>Bacteria</taxon>
        <taxon>Pseudomonadati</taxon>
        <taxon>Pseudomonadota</taxon>
        <taxon>Alphaproteobacteria</taxon>
        <taxon>Hyphomicrobiales</taxon>
        <taxon>Devosiaceae</taxon>
        <taxon>Devosia</taxon>
    </lineage>
</organism>
<dbReference type="Pfam" id="PF03795">
    <property type="entry name" value="YCII"/>
    <property type="match status" value="1"/>
</dbReference>
<dbReference type="Gene3D" id="3.30.70.1060">
    <property type="entry name" value="Dimeric alpha+beta barrel"/>
    <property type="match status" value="1"/>
</dbReference>
<evidence type="ECO:0000256" key="1">
    <source>
        <dbReference type="ARBA" id="ARBA00007689"/>
    </source>
</evidence>
<dbReference type="OrthoDB" id="9807535at2"/>
<accession>A0A0F5FXD1</accession>
<dbReference type="PANTHER" id="PTHR35174">
    <property type="entry name" value="BLL7171 PROTEIN-RELATED"/>
    <property type="match status" value="1"/>
</dbReference>
<dbReference type="EMBL" id="JZEX01000023">
    <property type="protein sequence ID" value="KKB13521.1"/>
    <property type="molecule type" value="Genomic_DNA"/>
</dbReference>
<dbReference type="InterPro" id="IPR011008">
    <property type="entry name" value="Dimeric_a/b-barrel"/>
</dbReference>
<evidence type="ECO:0000313" key="3">
    <source>
        <dbReference type="EMBL" id="KKB13521.1"/>
    </source>
</evidence>
<proteinExistence type="inferred from homology"/>
<sequence>MRYMLMLYADEKVGTSIPAEQMAKAMETMYAYHEALGKAGAFVATSALAPTWNSKTIHMRGGEVRQLDDGAFVNEGGELKVEDGPYVETREQLGGYFIIEATDMDEALKWAARCPAAQWGPIEVRPLVNTVDHFGKAWCATDGNVPVS</sequence>
<evidence type="ECO:0000313" key="4">
    <source>
        <dbReference type="Proteomes" id="UP000033632"/>
    </source>
</evidence>
<dbReference type="Proteomes" id="UP000033632">
    <property type="component" value="Unassembled WGS sequence"/>
</dbReference>
<dbReference type="RefSeq" id="WP_046106798.1">
    <property type="nucleotide sequence ID" value="NZ_JZEX01000023.1"/>
</dbReference>
<name>A0A0F5FXD1_9HYPH</name>
<dbReference type="InterPro" id="IPR005545">
    <property type="entry name" value="YCII"/>
</dbReference>
<feature type="domain" description="YCII-related" evidence="2">
    <location>
        <begin position="1"/>
        <end position="128"/>
    </location>
</feature>
<reference evidence="3 4" key="1">
    <citation type="submission" date="2015-03" db="EMBL/GenBank/DDBJ databases">
        <authorList>
            <person name="Hassan Y.I."/>
            <person name="Lepp D."/>
            <person name="Li X.-Z."/>
            <person name="Zhou T."/>
        </authorList>
    </citation>
    <scope>NUCLEOTIDE SEQUENCE [LARGE SCALE GENOMIC DNA]</scope>
    <source>
        <strain evidence="3 4">BD-c194</strain>
    </source>
</reference>